<dbReference type="OMA" id="RMVKWPA"/>
<evidence type="ECO:0000313" key="2">
    <source>
        <dbReference type="EMBL" id="EJK54192.1"/>
    </source>
</evidence>
<keyword evidence="3" id="KW-1185">Reference proteome</keyword>
<protein>
    <submittedName>
        <fullName evidence="2">Uncharacterized protein</fullName>
    </submittedName>
</protein>
<feature type="region of interest" description="Disordered" evidence="1">
    <location>
        <begin position="1"/>
        <end position="27"/>
    </location>
</feature>
<evidence type="ECO:0000256" key="1">
    <source>
        <dbReference type="SAM" id="MobiDB-lite"/>
    </source>
</evidence>
<dbReference type="Proteomes" id="UP000266841">
    <property type="component" value="Unassembled WGS sequence"/>
</dbReference>
<dbReference type="EMBL" id="AGNL01036223">
    <property type="protein sequence ID" value="EJK54192.1"/>
    <property type="molecule type" value="Genomic_DNA"/>
</dbReference>
<feature type="non-terminal residue" evidence="2">
    <location>
        <position position="1"/>
    </location>
</feature>
<organism evidence="2 3">
    <name type="scientific">Thalassiosira oceanica</name>
    <name type="common">Marine diatom</name>
    <dbReference type="NCBI Taxonomy" id="159749"/>
    <lineage>
        <taxon>Eukaryota</taxon>
        <taxon>Sar</taxon>
        <taxon>Stramenopiles</taxon>
        <taxon>Ochrophyta</taxon>
        <taxon>Bacillariophyta</taxon>
        <taxon>Coscinodiscophyceae</taxon>
        <taxon>Thalassiosirophycidae</taxon>
        <taxon>Thalassiosirales</taxon>
        <taxon>Thalassiosiraceae</taxon>
        <taxon>Thalassiosira</taxon>
    </lineage>
</organism>
<gene>
    <name evidence="2" type="ORF">THAOC_26242</name>
</gene>
<dbReference type="AlphaFoldDB" id="K0S5R8"/>
<sequence>LKTQAKLDKRAKALAVEEAKKQASLKR</sequence>
<feature type="compositionally biased region" description="Basic and acidic residues" evidence="1">
    <location>
        <begin position="1"/>
        <end position="21"/>
    </location>
</feature>
<accession>K0S5R8</accession>
<proteinExistence type="predicted"/>
<reference evidence="2 3" key="1">
    <citation type="journal article" date="2012" name="Genome Biol.">
        <title>Genome and low-iron response of an oceanic diatom adapted to chronic iron limitation.</title>
        <authorList>
            <person name="Lommer M."/>
            <person name="Specht M."/>
            <person name="Roy A.S."/>
            <person name="Kraemer L."/>
            <person name="Andreson R."/>
            <person name="Gutowska M.A."/>
            <person name="Wolf J."/>
            <person name="Bergner S.V."/>
            <person name="Schilhabel M.B."/>
            <person name="Klostermeier U.C."/>
            <person name="Beiko R.G."/>
            <person name="Rosenstiel P."/>
            <person name="Hippler M."/>
            <person name="Laroche J."/>
        </authorList>
    </citation>
    <scope>NUCLEOTIDE SEQUENCE [LARGE SCALE GENOMIC DNA]</scope>
    <source>
        <strain evidence="2 3">CCMP1005</strain>
    </source>
</reference>
<name>K0S5R8_THAOC</name>
<comment type="caution">
    <text evidence="2">The sequence shown here is derived from an EMBL/GenBank/DDBJ whole genome shotgun (WGS) entry which is preliminary data.</text>
</comment>
<evidence type="ECO:0000313" key="3">
    <source>
        <dbReference type="Proteomes" id="UP000266841"/>
    </source>
</evidence>